<protein>
    <submittedName>
        <fullName evidence="2">Uncharacterized protein</fullName>
    </submittedName>
</protein>
<evidence type="ECO:0000313" key="2">
    <source>
        <dbReference type="EMBL" id="TXS93717.1"/>
    </source>
</evidence>
<accession>A0A5C9A282</accession>
<gene>
    <name evidence="2" type="ORF">FV139_08735</name>
</gene>
<feature type="region of interest" description="Disordered" evidence="1">
    <location>
        <begin position="106"/>
        <end position="134"/>
    </location>
</feature>
<name>A0A5C9A282_9GAMM</name>
<proteinExistence type="predicted"/>
<keyword evidence="3" id="KW-1185">Reference proteome</keyword>
<sequence>MDMVQLSQLVDRIDSAFGGDMPFTDRALTEADIETLNRVFSDAGYRRYLQDQVNRQIIRDYLTNAAMLDLIDDEQFERLTHRASSIEGRSELSLYMLMSSVEQAGNLPLGSEPEPLKPLNGREGGPPHLNLIRS</sequence>
<reference evidence="2 3" key="1">
    <citation type="submission" date="2019-08" db="EMBL/GenBank/DDBJ databases">
        <title>Parahaliea maris sp. nov., isolated from the surface seawater.</title>
        <authorList>
            <person name="Liu Y."/>
        </authorList>
    </citation>
    <scope>NUCLEOTIDE SEQUENCE [LARGE SCALE GENOMIC DNA]</scope>
    <source>
        <strain evidence="2 3">HSLHS9</strain>
    </source>
</reference>
<evidence type="ECO:0000313" key="3">
    <source>
        <dbReference type="Proteomes" id="UP000321039"/>
    </source>
</evidence>
<comment type="caution">
    <text evidence="2">The sequence shown here is derived from an EMBL/GenBank/DDBJ whole genome shotgun (WGS) entry which is preliminary data.</text>
</comment>
<organism evidence="2 3">
    <name type="scientific">Parahaliea maris</name>
    <dbReference type="NCBI Taxonomy" id="2716870"/>
    <lineage>
        <taxon>Bacteria</taxon>
        <taxon>Pseudomonadati</taxon>
        <taxon>Pseudomonadota</taxon>
        <taxon>Gammaproteobacteria</taxon>
        <taxon>Cellvibrionales</taxon>
        <taxon>Halieaceae</taxon>
        <taxon>Parahaliea</taxon>
    </lineage>
</organism>
<dbReference type="AlphaFoldDB" id="A0A5C9A282"/>
<dbReference type="RefSeq" id="WP_148068061.1">
    <property type="nucleotide sequence ID" value="NZ_VRZA01000003.1"/>
</dbReference>
<dbReference type="EMBL" id="VRZA01000003">
    <property type="protein sequence ID" value="TXS93717.1"/>
    <property type="molecule type" value="Genomic_DNA"/>
</dbReference>
<dbReference type="Proteomes" id="UP000321039">
    <property type="component" value="Unassembled WGS sequence"/>
</dbReference>
<evidence type="ECO:0000256" key="1">
    <source>
        <dbReference type="SAM" id="MobiDB-lite"/>
    </source>
</evidence>